<feature type="transmembrane region" description="Helical" evidence="1">
    <location>
        <begin position="89"/>
        <end position="109"/>
    </location>
</feature>
<evidence type="ECO:0000313" key="3">
    <source>
        <dbReference type="Proteomes" id="UP001142489"/>
    </source>
</evidence>
<keyword evidence="1" id="KW-0812">Transmembrane</keyword>
<name>A0A9Q1B3B1_9SAUR</name>
<organism evidence="2 3">
    <name type="scientific">Phrynocephalus forsythii</name>
    <dbReference type="NCBI Taxonomy" id="171643"/>
    <lineage>
        <taxon>Eukaryota</taxon>
        <taxon>Metazoa</taxon>
        <taxon>Chordata</taxon>
        <taxon>Craniata</taxon>
        <taxon>Vertebrata</taxon>
        <taxon>Euteleostomi</taxon>
        <taxon>Lepidosauria</taxon>
        <taxon>Squamata</taxon>
        <taxon>Bifurcata</taxon>
        <taxon>Unidentata</taxon>
        <taxon>Episquamata</taxon>
        <taxon>Toxicofera</taxon>
        <taxon>Iguania</taxon>
        <taxon>Acrodonta</taxon>
        <taxon>Agamidae</taxon>
        <taxon>Agaminae</taxon>
        <taxon>Phrynocephalus</taxon>
    </lineage>
</organism>
<accession>A0A9Q1B3B1</accession>
<protein>
    <submittedName>
        <fullName evidence="2">Uncharacterized protein</fullName>
    </submittedName>
</protein>
<feature type="transmembrane region" description="Helical" evidence="1">
    <location>
        <begin position="7"/>
        <end position="26"/>
    </location>
</feature>
<dbReference type="AlphaFoldDB" id="A0A9Q1B3B1"/>
<dbReference type="EMBL" id="JAPFRF010000005">
    <property type="protein sequence ID" value="KAJ7332476.1"/>
    <property type="molecule type" value="Genomic_DNA"/>
</dbReference>
<dbReference type="Proteomes" id="UP001142489">
    <property type="component" value="Unassembled WGS sequence"/>
</dbReference>
<sequence length="113" mass="12659">MWKYYFLCAECILGAITFFGIVHHLFSSSPNQWELLQNCIGCSLHGMSETRCPNHVECIMPFAAHLPGIKLALEGLLELNLAAKTRNEVHGVLLYVTCFAFSGHVSHVVQNIR</sequence>
<keyword evidence="3" id="KW-1185">Reference proteome</keyword>
<keyword evidence="1" id="KW-1133">Transmembrane helix</keyword>
<reference evidence="2" key="1">
    <citation type="journal article" date="2023" name="DNA Res.">
        <title>Chromosome-level genome assembly of Phrynocephalus forsythii using third-generation DNA sequencing and Hi-C analysis.</title>
        <authorList>
            <person name="Qi Y."/>
            <person name="Zhao W."/>
            <person name="Zhao Y."/>
            <person name="Niu C."/>
            <person name="Cao S."/>
            <person name="Zhang Y."/>
        </authorList>
    </citation>
    <scope>NUCLEOTIDE SEQUENCE</scope>
    <source>
        <tissue evidence="2">Muscle</tissue>
    </source>
</reference>
<keyword evidence="1" id="KW-0472">Membrane</keyword>
<evidence type="ECO:0000256" key="1">
    <source>
        <dbReference type="SAM" id="Phobius"/>
    </source>
</evidence>
<gene>
    <name evidence="2" type="ORF">JRQ81_014656</name>
</gene>
<evidence type="ECO:0000313" key="2">
    <source>
        <dbReference type="EMBL" id="KAJ7332476.1"/>
    </source>
</evidence>
<dbReference type="OrthoDB" id="6781995at2759"/>
<comment type="caution">
    <text evidence="2">The sequence shown here is derived from an EMBL/GenBank/DDBJ whole genome shotgun (WGS) entry which is preliminary data.</text>
</comment>
<proteinExistence type="predicted"/>